<sequence>MFFDVSAAYSDDGVTQSYGYPILSDAIINRTGAPGVIGTYDDYTTVAWASLVNKAGFVTPALMKQLLIAPIEPAGASAFSLMSEGSIYVRNNGERLPLRSGGYRCGSNAGPGYLTLDCPRSSQNGYIEFRVAFCL</sequence>
<dbReference type="AlphaFoldDB" id="A0A645H8Z6"/>
<name>A0A645H8Z6_9ZZZZ</name>
<protein>
    <submittedName>
        <fullName evidence="1">Uncharacterized protein</fullName>
    </submittedName>
</protein>
<evidence type="ECO:0000313" key="1">
    <source>
        <dbReference type="EMBL" id="MPN34559.1"/>
    </source>
</evidence>
<dbReference type="EMBL" id="VSSQ01087666">
    <property type="protein sequence ID" value="MPN34559.1"/>
    <property type="molecule type" value="Genomic_DNA"/>
</dbReference>
<accession>A0A645H8Z6</accession>
<reference evidence="1" key="1">
    <citation type="submission" date="2019-08" db="EMBL/GenBank/DDBJ databases">
        <authorList>
            <person name="Kucharzyk K."/>
            <person name="Murdoch R.W."/>
            <person name="Higgins S."/>
            <person name="Loffler F."/>
        </authorList>
    </citation>
    <scope>NUCLEOTIDE SEQUENCE</scope>
</reference>
<proteinExistence type="predicted"/>
<gene>
    <name evidence="1" type="ORF">SDC9_182053</name>
</gene>
<organism evidence="1">
    <name type="scientific">bioreactor metagenome</name>
    <dbReference type="NCBI Taxonomy" id="1076179"/>
    <lineage>
        <taxon>unclassified sequences</taxon>
        <taxon>metagenomes</taxon>
        <taxon>ecological metagenomes</taxon>
    </lineage>
</organism>
<comment type="caution">
    <text evidence="1">The sequence shown here is derived from an EMBL/GenBank/DDBJ whole genome shotgun (WGS) entry which is preliminary data.</text>
</comment>